<dbReference type="AlphaFoldDB" id="A0A395UIW9"/>
<dbReference type="Gene3D" id="1.10.10.10">
    <property type="entry name" value="Winged helix-like DNA-binding domain superfamily/Winged helix DNA-binding domain"/>
    <property type="match status" value="1"/>
</dbReference>
<organism evidence="1 2">
    <name type="scientific">Phocaeicola vulgatus</name>
    <name type="common">Bacteroides vulgatus</name>
    <dbReference type="NCBI Taxonomy" id="821"/>
    <lineage>
        <taxon>Bacteria</taxon>
        <taxon>Pseudomonadati</taxon>
        <taxon>Bacteroidota</taxon>
        <taxon>Bacteroidia</taxon>
        <taxon>Bacteroidales</taxon>
        <taxon>Bacteroidaceae</taxon>
        <taxon>Phocaeicola</taxon>
    </lineage>
</organism>
<sequence length="71" mass="8001">MEQVLIGQNAGVIWHILDGKKSVELAHLKKESKLSDAEFWAAIGWLSKENKLSFSTEKVGKKIVKTYSLKD</sequence>
<gene>
    <name evidence="1" type="ORF">DWY53_17915</name>
</gene>
<accession>A0A395UIW9</accession>
<evidence type="ECO:0000313" key="2">
    <source>
        <dbReference type="Proteomes" id="UP000266497"/>
    </source>
</evidence>
<comment type="caution">
    <text evidence="1">The sequence shown here is derived from an EMBL/GenBank/DDBJ whole genome shotgun (WGS) entry which is preliminary data.</text>
</comment>
<dbReference type="EMBL" id="QRUD01000062">
    <property type="protein sequence ID" value="RGR34543.1"/>
    <property type="molecule type" value="Genomic_DNA"/>
</dbReference>
<dbReference type="Pfam" id="PF10771">
    <property type="entry name" value="DUF2582"/>
    <property type="match status" value="1"/>
</dbReference>
<reference evidence="1 2" key="1">
    <citation type="submission" date="2018-08" db="EMBL/GenBank/DDBJ databases">
        <title>A genome reference for cultivated species of the human gut microbiota.</title>
        <authorList>
            <person name="Zou Y."/>
            <person name="Xue W."/>
            <person name="Luo G."/>
        </authorList>
    </citation>
    <scope>NUCLEOTIDE SEQUENCE [LARGE SCALE GENOMIC DNA]</scope>
    <source>
        <strain evidence="1 2">AF25-30LB</strain>
    </source>
</reference>
<dbReference type="Proteomes" id="UP000266497">
    <property type="component" value="Unassembled WGS sequence"/>
</dbReference>
<evidence type="ECO:0000313" key="1">
    <source>
        <dbReference type="EMBL" id="RGR34543.1"/>
    </source>
</evidence>
<evidence type="ECO:0008006" key="3">
    <source>
        <dbReference type="Google" id="ProtNLM"/>
    </source>
</evidence>
<proteinExistence type="predicted"/>
<name>A0A395UIW9_PHOVU</name>
<protein>
    <recommendedName>
        <fullName evidence="3">Winged helix-turn-helix domain-containing protein</fullName>
    </recommendedName>
</protein>
<dbReference type="InterPro" id="IPR036388">
    <property type="entry name" value="WH-like_DNA-bd_sf"/>
</dbReference>
<dbReference type="InterPro" id="IPR019707">
    <property type="entry name" value="DUF2582"/>
</dbReference>
<dbReference type="RefSeq" id="WP_117893576.1">
    <property type="nucleotide sequence ID" value="NZ_QRUD01000062.1"/>
</dbReference>